<sequence>MDTTSAAGVIACGCATGVQARTCRLCFSTSRWRVRRLLCFGFGCLRVVFSASGRGNPSARGNRPLGTSRLKQDADPNTAAIVGGTIAGVLALLLIAGAGVWLRKRRRDTRRETMAYALRLQNRMSLAARDGKAGQAEQAGA</sequence>
<keyword evidence="1" id="KW-1133">Transmembrane helix</keyword>
<evidence type="ECO:0008006" key="3">
    <source>
        <dbReference type="Google" id="ProtNLM"/>
    </source>
</evidence>
<dbReference type="AlphaFoldDB" id="A0A165ZPD5"/>
<dbReference type="NCBIfam" id="TIGR01167">
    <property type="entry name" value="LPXTG_anchor"/>
    <property type="match status" value="1"/>
</dbReference>
<evidence type="ECO:0000313" key="2">
    <source>
        <dbReference type="EMBL" id="KZP10785.1"/>
    </source>
</evidence>
<accession>A0A165ZPD5</accession>
<keyword evidence="1" id="KW-0812">Transmembrane</keyword>
<reference evidence="2" key="1">
    <citation type="journal article" date="2016" name="Mol. Biol. Evol.">
        <title>Comparative Genomics of Early-Diverging Mushroom-Forming Fungi Provides Insights into the Origins of Lignocellulose Decay Capabilities.</title>
        <authorList>
            <person name="Nagy L.G."/>
            <person name="Riley R."/>
            <person name="Tritt A."/>
            <person name="Adam C."/>
            <person name="Daum C."/>
            <person name="Floudas D."/>
            <person name="Sun H."/>
            <person name="Yadav J.S."/>
            <person name="Pangilinan J."/>
            <person name="Larsson K.H."/>
            <person name="Matsuura K."/>
            <person name="Barry K."/>
            <person name="Labutti K."/>
            <person name="Kuo R."/>
            <person name="Ohm R.A."/>
            <person name="Bhattacharya S.S."/>
            <person name="Shirouzu T."/>
            <person name="Yoshinaga Y."/>
            <person name="Martin F.M."/>
            <person name="Grigoriev I.V."/>
            <person name="Hibbett D.S."/>
        </authorList>
    </citation>
    <scope>NUCLEOTIDE SEQUENCE [LARGE SCALE GENOMIC DNA]</scope>
    <source>
        <strain evidence="2">CBS 109695</strain>
    </source>
</reference>
<feature type="transmembrane region" description="Helical" evidence="1">
    <location>
        <begin position="79"/>
        <end position="102"/>
    </location>
</feature>
<gene>
    <name evidence="2" type="ORF">FIBSPDRAFT_899432</name>
</gene>
<proteinExistence type="predicted"/>
<evidence type="ECO:0000256" key="1">
    <source>
        <dbReference type="SAM" id="Phobius"/>
    </source>
</evidence>
<protein>
    <recommendedName>
        <fullName evidence="3">Gram-positive cocci surface proteins LPxTG domain-containing protein</fullName>
    </recommendedName>
</protein>
<dbReference type="Gene3D" id="1.20.5.510">
    <property type="entry name" value="Single helix bin"/>
    <property type="match status" value="1"/>
</dbReference>
<name>A0A165ZPD5_9AGAM</name>
<dbReference type="EMBL" id="KV417673">
    <property type="protein sequence ID" value="KZP10785.1"/>
    <property type="molecule type" value="Genomic_DNA"/>
</dbReference>
<keyword evidence="1" id="KW-0472">Membrane</keyword>
<organism evidence="2">
    <name type="scientific">Athelia psychrophila</name>
    <dbReference type="NCBI Taxonomy" id="1759441"/>
    <lineage>
        <taxon>Eukaryota</taxon>
        <taxon>Fungi</taxon>
        <taxon>Dikarya</taxon>
        <taxon>Basidiomycota</taxon>
        <taxon>Agaricomycotina</taxon>
        <taxon>Agaricomycetes</taxon>
        <taxon>Agaricomycetidae</taxon>
        <taxon>Atheliales</taxon>
        <taxon>Atheliaceae</taxon>
        <taxon>Athelia</taxon>
    </lineage>
</organism>